<dbReference type="SUPFAM" id="SSF47384">
    <property type="entry name" value="Homodimeric domain of signal transducing histidine kinase"/>
    <property type="match status" value="1"/>
</dbReference>
<dbReference type="EC" id="2.7.13.3" evidence="2"/>
<name>A0A1L3ZRB2_9SPHN</name>
<evidence type="ECO:0000256" key="3">
    <source>
        <dbReference type="ARBA" id="ARBA00022679"/>
    </source>
</evidence>
<evidence type="ECO:0000256" key="5">
    <source>
        <dbReference type="ARBA" id="ARBA00023012"/>
    </source>
</evidence>
<dbReference type="InterPro" id="IPR036097">
    <property type="entry name" value="HisK_dim/P_sf"/>
</dbReference>
<comment type="catalytic activity">
    <reaction evidence="1">
        <text>ATP + protein L-histidine = ADP + protein N-phospho-L-histidine.</text>
        <dbReference type="EC" id="2.7.13.3"/>
    </reaction>
</comment>
<dbReference type="OrthoDB" id="7933832at2"/>
<dbReference type="EMBL" id="CP018221">
    <property type="protein sequence ID" value="API58168.1"/>
    <property type="molecule type" value="Genomic_DNA"/>
</dbReference>
<dbReference type="GO" id="GO:0000155">
    <property type="term" value="F:phosphorelay sensor kinase activity"/>
    <property type="evidence" value="ECO:0007669"/>
    <property type="project" value="InterPro"/>
</dbReference>
<evidence type="ECO:0000256" key="2">
    <source>
        <dbReference type="ARBA" id="ARBA00012438"/>
    </source>
</evidence>
<proteinExistence type="predicted"/>
<feature type="region of interest" description="Disordered" evidence="6">
    <location>
        <begin position="226"/>
        <end position="252"/>
    </location>
</feature>
<dbReference type="InterPro" id="IPR003594">
    <property type="entry name" value="HATPase_dom"/>
</dbReference>
<dbReference type="Gene3D" id="1.10.287.130">
    <property type="match status" value="1"/>
</dbReference>
<dbReference type="Pfam" id="PF02518">
    <property type="entry name" value="HATPase_c"/>
    <property type="match status" value="1"/>
</dbReference>
<dbReference type="STRING" id="1921510.BSL82_01675"/>
<evidence type="ECO:0000259" key="7">
    <source>
        <dbReference type="PROSITE" id="PS50109"/>
    </source>
</evidence>
<dbReference type="SUPFAM" id="SSF55874">
    <property type="entry name" value="ATPase domain of HSP90 chaperone/DNA topoisomerase II/histidine kinase"/>
    <property type="match status" value="1"/>
</dbReference>
<dbReference type="PROSITE" id="PS50109">
    <property type="entry name" value="HIS_KIN"/>
    <property type="match status" value="1"/>
</dbReference>
<evidence type="ECO:0000256" key="1">
    <source>
        <dbReference type="ARBA" id="ARBA00000085"/>
    </source>
</evidence>
<organism evidence="8 9">
    <name type="scientific">Tardibacter chloracetimidivorans</name>
    <dbReference type="NCBI Taxonomy" id="1921510"/>
    <lineage>
        <taxon>Bacteria</taxon>
        <taxon>Pseudomonadati</taxon>
        <taxon>Pseudomonadota</taxon>
        <taxon>Alphaproteobacteria</taxon>
        <taxon>Sphingomonadales</taxon>
        <taxon>Sphingomonadaceae</taxon>
        <taxon>Tardibacter</taxon>
    </lineage>
</organism>
<keyword evidence="4" id="KW-0418">Kinase</keyword>
<dbReference type="InterPro" id="IPR005467">
    <property type="entry name" value="His_kinase_dom"/>
</dbReference>
<sequence>MATATIEAPAIYSGRFHADGRAVTVTPELLALHRRCGGGEGDPIALPGLPSLIRRAVALSMPLSAPVLLADGPNNVTYWARVIPDGEEADLQLFDWNGTGGAMEHALEGAVREQDFLRASADWLWEADASLCFTSLSETVTAVFGQPAAILVGRPMAALLWPFPATADGDTDFRSSADPAEWFSNRIVEVKDHAPARFYRLNARPVFDGEELAGFRGTAVEVERPVAPPAASKTRAAPSPMAEGEAEPDGAFPMTDVLRAPLEKITRQAEAIRSQSFGHLKSVYTDYAGDITTAARHLRTLIDDVFDVAAIESGTVSLLIENVDLTTLAEEARAIVSQRAAASGSSIIWRSPPVSVIVRADRGRALQILINLIQNAVKFAGDAGPVRLALEVGEGEARISVDDQGGGVAEADRERVFTKFERLRQNAEGSGLGLYISRALARALGGDILVTESPESGARFTLRLPRA</sequence>
<keyword evidence="3" id="KW-0808">Transferase</keyword>
<evidence type="ECO:0000256" key="6">
    <source>
        <dbReference type="SAM" id="MobiDB-lite"/>
    </source>
</evidence>
<dbReference type="InterPro" id="IPR004358">
    <property type="entry name" value="Sig_transdc_His_kin-like_C"/>
</dbReference>
<dbReference type="InterPro" id="IPR050736">
    <property type="entry name" value="Sensor_HK_Regulatory"/>
</dbReference>
<gene>
    <name evidence="8" type="ORF">BSL82_01675</name>
</gene>
<protein>
    <recommendedName>
        <fullName evidence="2">histidine kinase</fullName>
        <ecNumber evidence="2">2.7.13.3</ecNumber>
    </recommendedName>
</protein>
<dbReference type="AlphaFoldDB" id="A0A1L3ZRB2"/>
<dbReference type="Gene3D" id="3.30.565.10">
    <property type="entry name" value="Histidine kinase-like ATPase, C-terminal domain"/>
    <property type="match status" value="1"/>
</dbReference>
<evidence type="ECO:0000313" key="8">
    <source>
        <dbReference type="EMBL" id="API58168.1"/>
    </source>
</evidence>
<keyword evidence="9" id="KW-1185">Reference proteome</keyword>
<dbReference type="PANTHER" id="PTHR43711:SF1">
    <property type="entry name" value="HISTIDINE KINASE 1"/>
    <property type="match status" value="1"/>
</dbReference>
<dbReference type="PANTHER" id="PTHR43711">
    <property type="entry name" value="TWO-COMPONENT HISTIDINE KINASE"/>
    <property type="match status" value="1"/>
</dbReference>
<reference evidence="9" key="1">
    <citation type="submission" date="2016-11" db="EMBL/GenBank/DDBJ databases">
        <title>Complete Genome Sequence of alachlor-degrading Sphingomonas sp. strain JJ-A5.</title>
        <authorList>
            <person name="Lee H."/>
            <person name="Ka J.-O."/>
        </authorList>
    </citation>
    <scope>NUCLEOTIDE SEQUENCE [LARGE SCALE GENOMIC DNA]</scope>
    <source>
        <strain evidence="9">JJ-A5</strain>
    </source>
</reference>
<dbReference type="RefSeq" id="WP_072595744.1">
    <property type="nucleotide sequence ID" value="NZ_CP018221.1"/>
</dbReference>
<accession>A0A1L3ZRB2</accession>
<dbReference type="KEGG" id="sphj:BSL82_01675"/>
<feature type="domain" description="Histidine kinase" evidence="7">
    <location>
        <begin position="253"/>
        <end position="467"/>
    </location>
</feature>
<dbReference type="SUPFAM" id="SSF55785">
    <property type="entry name" value="PYP-like sensor domain (PAS domain)"/>
    <property type="match status" value="1"/>
</dbReference>
<keyword evidence="5" id="KW-0902">Two-component regulatory system</keyword>
<evidence type="ECO:0000256" key="4">
    <source>
        <dbReference type="ARBA" id="ARBA00022777"/>
    </source>
</evidence>
<evidence type="ECO:0000313" key="9">
    <source>
        <dbReference type="Proteomes" id="UP000182063"/>
    </source>
</evidence>
<dbReference type="InterPro" id="IPR035965">
    <property type="entry name" value="PAS-like_dom_sf"/>
</dbReference>
<dbReference type="InterPro" id="IPR036890">
    <property type="entry name" value="HATPase_C_sf"/>
</dbReference>
<dbReference type="PRINTS" id="PR00344">
    <property type="entry name" value="BCTRLSENSOR"/>
</dbReference>
<dbReference type="Proteomes" id="UP000182063">
    <property type="component" value="Chromosome"/>
</dbReference>
<dbReference type="SMART" id="SM00387">
    <property type="entry name" value="HATPase_c"/>
    <property type="match status" value="1"/>
</dbReference>